<name>A0A4Y2FGD3_ARAVE</name>
<dbReference type="AlphaFoldDB" id="A0A4Y2FGD3"/>
<organism evidence="1 2">
    <name type="scientific">Araneus ventricosus</name>
    <name type="common">Orbweaver spider</name>
    <name type="synonym">Epeira ventricosa</name>
    <dbReference type="NCBI Taxonomy" id="182803"/>
    <lineage>
        <taxon>Eukaryota</taxon>
        <taxon>Metazoa</taxon>
        <taxon>Ecdysozoa</taxon>
        <taxon>Arthropoda</taxon>
        <taxon>Chelicerata</taxon>
        <taxon>Arachnida</taxon>
        <taxon>Araneae</taxon>
        <taxon>Araneomorphae</taxon>
        <taxon>Entelegynae</taxon>
        <taxon>Araneoidea</taxon>
        <taxon>Araneidae</taxon>
        <taxon>Araneus</taxon>
    </lineage>
</organism>
<evidence type="ECO:0000313" key="1">
    <source>
        <dbReference type="EMBL" id="GBM39379.1"/>
    </source>
</evidence>
<comment type="caution">
    <text evidence="1">The sequence shown here is derived from an EMBL/GenBank/DDBJ whole genome shotgun (WGS) entry which is preliminary data.</text>
</comment>
<dbReference type="EMBL" id="BGPR01000894">
    <property type="protein sequence ID" value="GBM39379.1"/>
    <property type="molecule type" value="Genomic_DNA"/>
</dbReference>
<protein>
    <submittedName>
        <fullName evidence="1">Uncharacterized protein</fullName>
    </submittedName>
</protein>
<keyword evidence="2" id="KW-1185">Reference proteome</keyword>
<sequence length="86" mass="9554">MALYSVIKNISKHSSKASVPLPSFATLLFEIRVTFCYFQDENVHYVRNLWCSICAAHGGMNKKEWAFLSFPIGASEVTVRGAAAIL</sequence>
<proteinExistence type="predicted"/>
<evidence type="ECO:0000313" key="2">
    <source>
        <dbReference type="Proteomes" id="UP000499080"/>
    </source>
</evidence>
<accession>A0A4Y2FGD3</accession>
<dbReference type="Proteomes" id="UP000499080">
    <property type="component" value="Unassembled WGS sequence"/>
</dbReference>
<gene>
    <name evidence="1" type="ORF">AVEN_119041_1</name>
</gene>
<reference evidence="1 2" key="1">
    <citation type="journal article" date="2019" name="Sci. Rep.">
        <title>Orb-weaving spider Araneus ventricosus genome elucidates the spidroin gene catalogue.</title>
        <authorList>
            <person name="Kono N."/>
            <person name="Nakamura H."/>
            <person name="Ohtoshi R."/>
            <person name="Moran D.A.P."/>
            <person name="Shinohara A."/>
            <person name="Yoshida Y."/>
            <person name="Fujiwara M."/>
            <person name="Mori M."/>
            <person name="Tomita M."/>
            <person name="Arakawa K."/>
        </authorList>
    </citation>
    <scope>NUCLEOTIDE SEQUENCE [LARGE SCALE GENOMIC DNA]</scope>
</reference>